<evidence type="ECO:0000256" key="2">
    <source>
        <dbReference type="ARBA" id="ARBA00022679"/>
    </source>
</evidence>
<dbReference type="RefSeq" id="WP_091838898.1">
    <property type="nucleotide sequence ID" value="NZ_FPAA01000013.1"/>
</dbReference>
<dbReference type="SUPFAM" id="SSF55890">
    <property type="entry name" value="Sporulation response regulatory protein Spo0B"/>
    <property type="match status" value="1"/>
</dbReference>
<dbReference type="InterPro" id="IPR016120">
    <property type="entry name" value="Sig_transdc_His_kin_SpoOB"/>
</dbReference>
<accession>A0A1I6U4C2</accession>
<proteinExistence type="predicted"/>
<feature type="transmembrane region" description="Helical" evidence="4">
    <location>
        <begin position="30"/>
        <end position="47"/>
    </location>
</feature>
<evidence type="ECO:0000259" key="5">
    <source>
        <dbReference type="Pfam" id="PF14689"/>
    </source>
</evidence>
<gene>
    <name evidence="6" type="ORF">SAMN05444972_11356</name>
</gene>
<dbReference type="PROSITE" id="PS51257">
    <property type="entry name" value="PROKAR_LIPOPROTEIN"/>
    <property type="match status" value="1"/>
</dbReference>
<keyword evidence="4" id="KW-0812">Transmembrane</keyword>
<feature type="domain" description="SpoOB alpha-helical" evidence="5">
    <location>
        <begin position="59"/>
        <end position="114"/>
    </location>
</feature>
<reference evidence="7" key="1">
    <citation type="submission" date="2016-10" db="EMBL/GenBank/DDBJ databases">
        <authorList>
            <person name="Varghese N."/>
            <person name="Submissions S."/>
        </authorList>
    </citation>
    <scope>NUCLEOTIDE SEQUENCE [LARGE SCALE GENOMIC DNA]</scope>
    <source>
        <strain evidence="7">DSM 45789</strain>
    </source>
</reference>
<dbReference type="GO" id="GO:0000155">
    <property type="term" value="F:phosphorelay sensor kinase activity"/>
    <property type="evidence" value="ECO:0007669"/>
    <property type="project" value="InterPro"/>
</dbReference>
<dbReference type="Pfam" id="PF14689">
    <property type="entry name" value="SPOB_a"/>
    <property type="match status" value="1"/>
</dbReference>
<keyword evidence="4" id="KW-1133">Transmembrane helix</keyword>
<dbReference type="EMBL" id="FPAA01000013">
    <property type="protein sequence ID" value="SFS96228.1"/>
    <property type="molecule type" value="Genomic_DNA"/>
</dbReference>
<evidence type="ECO:0000256" key="3">
    <source>
        <dbReference type="ARBA" id="ARBA00022777"/>
    </source>
</evidence>
<evidence type="ECO:0000313" key="7">
    <source>
        <dbReference type="Proteomes" id="UP000198660"/>
    </source>
</evidence>
<protein>
    <submittedName>
        <fullName evidence="6">Sensor_kinase_SpoOB-type, alpha-helical domain</fullName>
    </submittedName>
</protein>
<keyword evidence="1" id="KW-0597">Phosphoprotein</keyword>
<keyword evidence="7" id="KW-1185">Reference proteome</keyword>
<name>A0A1I6U4C2_9BACL</name>
<keyword evidence="4" id="KW-0472">Membrane</keyword>
<keyword evidence="3 6" id="KW-0418">Kinase</keyword>
<dbReference type="Proteomes" id="UP000198660">
    <property type="component" value="Unassembled WGS sequence"/>
</dbReference>
<evidence type="ECO:0000256" key="1">
    <source>
        <dbReference type="ARBA" id="ARBA00022553"/>
    </source>
</evidence>
<dbReference type="Gene3D" id="1.10.287.130">
    <property type="match status" value="1"/>
</dbReference>
<keyword evidence="2" id="KW-0808">Transferase</keyword>
<evidence type="ECO:0000256" key="4">
    <source>
        <dbReference type="SAM" id="Phobius"/>
    </source>
</evidence>
<evidence type="ECO:0000313" key="6">
    <source>
        <dbReference type="EMBL" id="SFS96228.1"/>
    </source>
</evidence>
<sequence>MGSKQVSWAPGMGWIACSILMMAIQPWGWFVGVPLGIITFSLCVRALRQLQRTNEGKARVESAEHSLHLLSRYRHDWLNHVQVIMGYLSVKREERILPLLRELTDAARQEREVAAVGYPPLALWLSTVNQRVPEWIWIIEVNDELKSIHPQWGDSLQRGLEQMAEWLQKQGRGFNEPEEVWVRFEKEGSAWAIHIQPDFPPEMNVPSSEWSALRNTIQKQGGTLDKPSEDAPFIMRLIA</sequence>
<dbReference type="OrthoDB" id="2375606at2"/>
<dbReference type="InterPro" id="IPR039506">
    <property type="entry name" value="SPOB_a"/>
</dbReference>
<organism evidence="6 7">
    <name type="scientific">Marininema halotolerans</name>
    <dbReference type="NCBI Taxonomy" id="1155944"/>
    <lineage>
        <taxon>Bacteria</taxon>
        <taxon>Bacillati</taxon>
        <taxon>Bacillota</taxon>
        <taxon>Bacilli</taxon>
        <taxon>Bacillales</taxon>
        <taxon>Thermoactinomycetaceae</taxon>
        <taxon>Marininema</taxon>
    </lineage>
</organism>
<dbReference type="AlphaFoldDB" id="A0A1I6U4C2"/>